<name>A0AA40DN75_9PEZI</name>
<protein>
    <submittedName>
        <fullName evidence="2">Uncharacterized protein</fullName>
    </submittedName>
</protein>
<organism evidence="2 3">
    <name type="scientific">Lasiosphaeria miniovina</name>
    <dbReference type="NCBI Taxonomy" id="1954250"/>
    <lineage>
        <taxon>Eukaryota</taxon>
        <taxon>Fungi</taxon>
        <taxon>Dikarya</taxon>
        <taxon>Ascomycota</taxon>
        <taxon>Pezizomycotina</taxon>
        <taxon>Sordariomycetes</taxon>
        <taxon>Sordariomycetidae</taxon>
        <taxon>Sordariales</taxon>
        <taxon>Lasiosphaeriaceae</taxon>
        <taxon>Lasiosphaeria</taxon>
    </lineage>
</organism>
<dbReference type="Proteomes" id="UP001172101">
    <property type="component" value="Unassembled WGS sequence"/>
</dbReference>
<dbReference type="AlphaFoldDB" id="A0AA40DN75"/>
<dbReference type="EMBL" id="JAUIRO010000006">
    <property type="protein sequence ID" value="KAK0709909.1"/>
    <property type="molecule type" value="Genomic_DNA"/>
</dbReference>
<gene>
    <name evidence="2" type="ORF">B0T26DRAFT_874879</name>
</gene>
<proteinExistence type="predicted"/>
<dbReference type="GeneID" id="85331314"/>
<reference evidence="2" key="1">
    <citation type="submission" date="2023-06" db="EMBL/GenBank/DDBJ databases">
        <title>Genome-scale phylogeny and comparative genomics of the fungal order Sordariales.</title>
        <authorList>
            <consortium name="Lawrence Berkeley National Laboratory"/>
            <person name="Hensen N."/>
            <person name="Bonometti L."/>
            <person name="Westerberg I."/>
            <person name="Brannstrom I.O."/>
            <person name="Guillou S."/>
            <person name="Cros-Aarteil S."/>
            <person name="Calhoun S."/>
            <person name="Haridas S."/>
            <person name="Kuo A."/>
            <person name="Mondo S."/>
            <person name="Pangilinan J."/>
            <person name="Riley R."/>
            <person name="LaButti K."/>
            <person name="Andreopoulos B."/>
            <person name="Lipzen A."/>
            <person name="Chen C."/>
            <person name="Yanf M."/>
            <person name="Daum C."/>
            <person name="Ng V."/>
            <person name="Clum A."/>
            <person name="Steindorff A."/>
            <person name="Ohm R."/>
            <person name="Martin F."/>
            <person name="Silar P."/>
            <person name="Natvig D."/>
            <person name="Lalanne C."/>
            <person name="Gautier V."/>
            <person name="Ament-velasquez S.L."/>
            <person name="Kruys A."/>
            <person name="Hutchinson M.I."/>
            <person name="Powell A.J."/>
            <person name="Barry K."/>
            <person name="Miller A.N."/>
            <person name="Grigoriev I.V."/>
            <person name="Debuchy R."/>
            <person name="Gladieux P."/>
            <person name="Thoren M.H."/>
            <person name="Johannesson H."/>
        </authorList>
    </citation>
    <scope>NUCLEOTIDE SEQUENCE</scope>
    <source>
        <strain evidence="2">SMH2392-1A</strain>
    </source>
</reference>
<accession>A0AA40DN75</accession>
<evidence type="ECO:0000256" key="1">
    <source>
        <dbReference type="SAM" id="MobiDB-lite"/>
    </source>
</evidence>
<keyword evidence="3" id="KW-1185">Reference proteome</keyword>
<evidence type="ECO:0000313" key="2">
    <source>
        <dbReference type="EMBL" id="KAK0709909.1"/>
    </source>
</evidence>
<sequence>MATSTENDVITSLVSTPSQLAPSEPHSTAPGPSVPPELRGTVDPTTWGDLFAFDDLPEPTARQINSHDFHIWSDADFKYEKGQTKAFKANCLDPDFLQDIQGLDTPTNAVLQTALTKAFSTLGLRPSSTTHSYHLAKIYNDEMKYGGDTYDMLASKLVIFQGCCRRLSIPQSQYATTFPTMLKSRALTYYYEQLCGQDYDFTTMIARIKAQFESQHNDQLRLLEWSNTTLRQIIDESPGKAKTECLELLFTRLAKIQRALPTTYQSEEQLRMQVVNACRDVPECTLCLYNPAPTYEGVRTQLRSAVRIAARAQSQLFNTSGSEEARQYWTDRTSTAERPASANALDRSSSAFSRLAGSWLVTHRPWSEPVEKMTGLPSLACTAEKAVPGWMHRAGRALCISSVCATTVSVGADQKSVQLEARDALALSPQGLNQVIAISQGAVDMCLAYQFVQPENANVKNLNIKNATAGISLTGVMNPQAMQLSGSFNYYDFSSGTPTLVQLPANGWAIPIQVGFGSQQLASVPADVQKAVDGPGQYSITQLIIEFTTAGLAPAAWDESTLPGIDTTLGQDAGVKGMLGSLIESYLEVLRGPGNTTLAISTSSTLETDVVWTPGSSTIVLSTVASITYKIVSSVRYWGPYTGWATEPAGTYNDAIALSWTTTLELASVSDTGKLAVNLAQVTPICTKVAHEHGKSGDKLYITEPLSR</sequence>
<comment type="caution">
    <text evidence="2">The sequence shown here is derived from an EMBL/GenBank/DDBJ whole genome shotgun (WGS) entry which is preliminary data.</text>
</comment>
<dbReference type="RefSeq" id="XP_060293213.1">
    <property type="nucleotide sequence ID" value="XM_060448044.1"/>
</dbReference>
<feature type="compositionally biased region" description="Polar residues" evidence="1">
    <location>
        <begin position="1"/>
        <end position="21"/>
    </location>
</feature>
<evidence type="ECO:0000313" key="3">
    <source>
        <dbReference type="Proteomes" id="UP001172101"/>
    </source>
</evidence>
<feature type="region of interest" description="Disordered" evidence="1">
    <location>
        <begin position="1"/>
        <end position="41"/>
    </location>
</feature>